<dbReference type="PANTHER" id="PTHR43316:SF3">
    <property type="entry name" value="HALOACID DEHALOGENASE, TYPE II (AFU_ORTHOLOGUE AFUA_2G07750)-RELATED"/>
    <property type="match status" value="1"/>
</dbReference>
<comment type="caution">
    <text evidence="2">The sequence shown here is derived from an EMBL/GenBank/DDBJ whole genome shotgun (WGS) entry which is preliminary data.</text>
</comment>
<keyword evidence="3" id="KW-1185">Reference proteome</keyword>
<dbReference type="SUPFAM" id="SSF56784">
    <property type="entry name" value="HAD-like"/>
    <property type="match status" value="1"/>
</dbReference>
<name>A0ABX9DZ80_9PSEU</name>
<dbReference type="PANTHER" id="PTHR43316">
    <property type="entry name" value="HYDROLASE, HALOACID DELAHOGENASE-RELATED"/>
    <property type="match status" value="1"/>
</dbReference>
<gene>
    <name evidence="2" type="ORF">C8D87_11433</name>
</gene>
<dbReference type="Proteomes" id="UP000248714">
    <property type="component" value="Unassembled WGS sequence"/>
</dbReference>
<protein>
    <submittedName>
        <fullName evidence="2">Hydrolase of the HAD superfamily</fullName>
    </submittedName>
</protein>
<dbReference type="InterPro" id="IPR006439">
    <property type="entry name" value="HAD-SF_hydro_IA"/>
</dbReference>
<evidence type="ECO:0000256" key="1">
    <source>
        <dbReference type="ARBA" id="ARBA00022801"/>
    </source>
</evidence>
<organism evidence="2 3">
    <name type="scientific">Lentzea atacamensis</name>
    <dbReference type="NCBI Taxonomy" id="531938"/>
    <lineage>
        <taxon>Bacteria</taxon>
        <taxon>Bacillati</taxon>
        <taxon>Actinomycetota</taxon>
        <taxon>Actinomycetes</taxon>
        <taxon>Pseudonocardiales</taxon>
        <taxon>Pseudonocardiaceae</taxon>
        <taxon>Lentzea</taxon>
    </lineage>
</organism>
<dbReference type="Gene3D" id="3.40.50.1000">
    <property type="entry name" value="HAD superfamily/HAD-like"/>
    <property type="match status" value="1"/>
</dbReference>
<dbReference type="InterPro" id="IPR023214">
    <property type="entry name" value="HAD_sf"/>
</dbReference>
<evidence type="ECO:0000313" key="3">
    <source>
        <dbReference type="Proteomes" id="UP000248714"/>
    </source>
</evidence>
<dbReference type="InterPro" id="IPR051540">
    <property type="entry name" value="S-2-haloacid_dehalogenase"/>
</dbReference>
<dbReference type="EMBL" id="QLTT01000014">
    <property type="protein sequence ID" value="RAS59421.1"/>
    <property type="molecule type" value="Genomic_DNA"/>
</dbReference>
<reference evidence="2 3" key="1">
    <citation type="submission" date="2018-06" db="EMBL/GenBank/DDBJ databases">
        <title>Genomic Encyclopedia of Type Strains, Phase IV (KMG-IV): sequencing the most valuable type-strain genomes for metagenomic binning, comparative biology and taxonomic classification.</title>
        <authorList>
            <person name="Goeker M."/>
        </authorList>
    </citation>
    <scope>NUCLEOTIDE SEQUENCE [LARGE SCALE GENOMIC DNA]</scope>
    <source>
        <strain evidence="2 3">DSM 45479</strain>
    </source>
</reference>
<dbReference type="NCBIfam" id="TIGR01549">
    <property type="entry name" value="HAD-SF-IA-v1"/>
    <property type="match status" value="1"/>
</dbReference>
<dbReference type="RefSeq" id="WP_112231815.1">
    <property type="nucleotide sequence ID" value="NZ_QLTT01000014.1"/>
</dbReference>
<evidence type="ECO:0000313" key="2">
    <source>
        <dbReference type="EMBL" id="RAS59421.1"/>
    </source>
</evidence>
<dbReference type="GO" id="GO:0016787">
    <property type="term" value="F:hydrolase activity"/>
    <property type="evidence" value="ECO:0007669"/>
    <property type="project" value="UniProtKB-KW"/>
</dbReference>
<accession>A0ABX9DZ80</accession>
<keyword evidence="1 2" id="KW-0378">Hydrolase</keyword>
<dbReference type="Gene3D" id="1.10.150.400">
    <property type="match status" value="1"/>
</dbReference>
<sequence>MTGPTAALPLHGWVVSVDLWGTLITYGDRNAEAEWRLREFETVLTAFGHDVGPDRLREAVLAVRDDTRARQRDTGEQPPVRDQVMEMLTALNLGSLDPVHEQRLVDTLLIPHTHAVQRACPEVFPGALTALWELRQAGARLVLTSNTLATPASVSRLIMEERGLLSVFDDTVFSSDIGIAKPRREIFAAVASRSQVPLQRVVHVGNSPTTDIAGALNAGCRAVLLTHRDKRCDHDVPVITALDQLPAAILALCAAAPGAA</sequence>
<dbReference type="SFLD" id="SFLDG01129">
    <property type="entry name" value="C1.5:_HAD__Beta-PGM__Phosphata"/>
    <property type="match status" value="1"/>
</dbReference>
<proteinExistence type="predicted"/>
<dbReference type="InterPro" id="IPR036412">
    <property type="entry name" value="HAD-like_sf"/>
</dbReference>
<dbReference type="Pfam" id="PF00702">
    <property type="entry name" value="Hydrolase"/>
    <property type="match status" value="1"/>
</dbReference>
<dbReference type="SFLD" id="SFLDS00003">
    <property type="entry name" value="Haloacid_Dehalogenase"/>
    <property type="match status" value="1"/>
</dbReference>